<comment type="similarity">
    <text evidence="1">Belongs to the DTD family.</text>
</comment>
<dbReference type="AlphaFoldDB" id="A0A520MWD9"/>
<organism evidence="4 5">
    <name type="scientific">SAR86 cluster bacterium</name>
    <dbReference type="NCBI Taxonomy" id="2030880"/>
    <lineage>
        <taxon>Bacteria</taxon>
        <taxon>Pseudomonadati</taxon>
        <taxon>Pseudomonadota</taxon>
        <taxon>Gammaproteobacteria</taxon>
        <taxon>SAR86 cluster</taxon>
    </lineage>
</organism>
<comment type="caution">
    <text evidence="4">The sequence shown here is derived from an EMBL/GenBank/DDBJ whole genome shotgun (WGS) entry which is preliminary data.</text>
</comment>
<dbReference type="SUPFAM" id="SSF69500">
    <property type="entry name" value="DTD-like"/>
    <property type="match status" value="1"/>
</dbReference>
<evidence type="ECO:0000313" key="5">
    <source>
        <dbReference type="Proteomes" id="UP000315498"/>
    </source>
</evidence>
<dbReference type="InterPro" id="IPR003732">
    <property type="entry name" value="Daa-tRNA_deacyls_DTD"/>
</dbReference>
<dbReference type="GO" id="GO:0005737">
    <property type="term" value="C:cytoplasm"/>
    <property type="evidence" value="ECO:0007669"/>
    <property type="project" value="InterPro"/>
</dbReference>
<name>A0A520MWD9_9GAMM</name>
<protein>
    <recommendedName>
        <fullName evidence="3">D-tyrosyl-tRNA(Tyr) deacylase</fullName>
    </recommendedName>
</protein>
<sequence>MLSTVQRVSRAEVIIEGKSYSSIGSGLLIFICIEENDTSKIVEEMTNKILNFKILDGPSGVAATAIKDSQEEILVVSQFTLAAITDKGNKPSFHKAAKPEKAKLLYDKFVNEFARLHKRVEQGKFGASMEIALINKGPLTFNFKI</sequence>
<gene>
    <name evidence="4" type="ORF">EVA94_00485</name>
</gene>
<evidence type="ECO:0000313" key="4">
    <source>
        <dbReference type="EMBL" id="RZO25499.1"/>
    </source>
</evidence>
<dbReference type="Pfam" id="PF02580">
    <property type="entry name" value="Tyr_Deacylase"/>
    <property type="match status" value="1"/>
</dbReference>
<dbReference type="GO" id="GO:0051500">
    <property type="term" value="F:D-tyrosyl-tRNA(Tyr) deacylase activity"/>
    <property type="evidence" value="ECO:0007669"/>
    <property type="project" value="TreeGrafter"/>
</dbReference>
<reference evidence="4 5" key="1">
    <citation type="submission" date="2019-02" db="EMBL/GenBank/DDBJ databases">
        <title>Prokaryotic population dynamics and viral predation in marine succession experiment using metagenomics: the confinement effect.</title>
        <authorList>
            <person name="Haro-Moreno J.M."/>
            <person name="Rodriguez-Valera F."/>
            <person name="Lopez-Perez M."/>
        </authorList>
    </citation>
    <scope>NUCLEOTIDE SEQUENCE [LARGE SCALE GENOMIC DNA]</scope>
    <source>
        <strain evidence="4">MED-G161</strain>
    </source>
</reference>
<dbReference type="EMBL" id="SHBG01000003">
    <property type="protein sequence ID" value="RZO25499.1"/>
    <property type="molecule type" value="Genomic_DNA"/>
</dbReference>
<evidence type="ECO:0000256" key="1">
    <source>
        <dbReference type="ARBA" id="ARBA00009673"/>
    </source>
</evidence>
<dbReference type="NCBIfam" id="TIGR00256">
    <property type="entry name" value="D-aminoacyl-tRNA deacylase"/>
    <property type="match status" value="1"/>
</dbReference>
<evidence type="ECO:0000256" key="3">
    <source>
        <dbReference type="ARBA" id="ARBA00033425"/>
    </source>
</evidence>
<dbReference type="Gene3D" id="3.50.80.10">
    <property type="entry name" value="D-tyrosyl-tRNA(Tyr) deacylase"/>
    <property type="match status" value="1"/>
</dbReference>
<dbReference type="PANTHER" id="PTHR10472">
    <property type="entry name" value="D-TYROSYL-TRNA TYR DEACYLASE"/>
    <property type="match status" value="1"/>
</dbReference>
<evidence type="ECO:0000256" key="2">
    <source>
        <dbReference type="ARBA" id="ARBA00022801"/>
    </source>
</evidence>
<proteinExistence type="inferred from homology"/>
<keyword evidence="2 4" id="KW-0378">Hydrolase</keyword>
<accession>A0A520MWD9</accession>
<dbReference type="PANTHER" id="PTHR10472:SF5">
    <property type="entry name" value="D-AMINOACYL-TRNA DEACYLASE 1"/>
    <property type="match status" value="1"/>
</dbReference>
<dbReference type="Proteomes" id="UP000315498">
    <property type="component" value="Unassembled WGS sequence"/>
</dbReference>
<dbReference type="FunFam" id="3.50.80.10:FF:000001">
    <property type="entry name" value="D-aminoacyl-tRNA deacylase"/>
    <property type="match status" value="1"/>
</dbReference>
<dbReference type="InterPro" id="IPR023509">
    <property type="entry name" value="DTD-like_sf"/>
</dbReference>